<reference evidence="2" key="1">
    <citation type="submission" date="2022-07" db="EMBL/GenBank/DDBJ databases">
        <title>Taxonomy of Aspergillus series Nigri: significant species reduction supported by multi-species coalescent approaches.</title>
        <authorList>
            <person name="Bian C."/>
            <person name="Kusuya Y."/>
            <person name="Sklenar F."/>
            <person name="D'hooge E."/>
            <person name="Yaguchi T."/>
            <person name="Takahashi H."/>
            <person name="Hubka V."/>
        </authorList>
    </citation>
    <scope>NUCLEOTIDE SEQUENCE</scope>
    <source>
        <strain evidence="2">IFM 63604</strain>
    </source>
</reference>
<accession>A0A9W6EH59</accession>
<evidence type="ECO:0000313" key="3">
    <source>
        <dbReference type="Proteomes" id="UP001144191"/>
    </source>
</evidence>
<evidence type="ECO:0000313" key="2">
    <source>
        <dbReference type="EMBL" id="GLA56127.1"/>
    </source>
</evidence>
<organism evidence="2 3">
    <name type="scientific">Aspergillus niger</name>
    <dbReference type="NCBI Taxonomy" id="5061"/>
    <lineage>
        <taxon>Eukaryota</taxon>
        <taxon>Fungi</taxon>
        <taxon>Dikarya</taxon>
        <taxon>Ascomycota</taxon>
        <taxon>Pezizomycotina</taxon>
        <taxon>Eurotiomycetes</taxon>
        <taxon>Eurotiomycetidae</taxon>
        <taxon>Eurotiales</taxon>
        <taxon>Aspergillaceae</taxon>
        <taxon>Aspergillus</taxon>
        <taxon>Aspergillus subgen. Circumdati</taxon>
    </lineage>
</organism>
<protein>
    <submittedName>
        <fullName evidence="2">Uncharacterized protein</fullName>
    </submittedName>
</protein>
<proteinExistence type="predicted"/>
<evidence type="ECO:0000256" key="1">
    <source>
        <dbReference type="SAM" id="MobiDB-lite"/>
    </source>
</evidence>
<dbReference type="EMBL" id="BRPB01000257">
    <property type="protein sequence ID" value="GLA56127.1"/>
    <property type="molecule type" value="Genomic_DNA"/>
</dbReference>
<dbReference type="AlphaFoldDB" id="A0A9W6EH59"/>
<feature type="region of interest" description="Disordered" evidence="1">
    <location>
        <begin position="121"/>
        <end position="144"/>
    </location>
</feature>
<feature type="compositionally biased region" description="Basic and acidic residues" evidence="1">
    <location>
        <begin position="121"/>
        <end position="143"/>
    </location>
</feature>
<feature type="non-terminal residue" evidence="2">
    <location>
        <position position="315"/>
    </location>
</feature>
<sequence length="315" mass="34676">MSAAPYFSTVTSESAFRARYEAENGKSFADIISVSASDWGRQHLLACRVVRRDLQRSVLPLLSQFTQPSDLSSSTEISRFIDGPSANDLTRSEHSLVRNSTCGVSLAQAWSSMAMFKGGQDGRRNDIVDSTEEENKSDSETRTKRLRRSTLLEDYVDTNTIQIGSSSPLADGSQGTSSIGYIDMESHISFLLPEDETLRLASCVIRHILYFAPPQDSSSMSTVVEFRDVKSRLAASTPTLARTIVATDDGGLCLREELRGVFKVSKDRVALLEAKRRFQCLENGRPIISDECFAQMTCEALVARIADPLGELGHS</sequence>
<name>A0A9W6EH59_ASPNG</name>
<comment type="caution">
    <text evidence="2">The sequence shown here is derived from an EMBL/GenBank/DDBJ whole genome shotgun (WGS) entry which is preliminary data.</text>
</comment>
<dbReference type="Proteomes" id="UP001144191">
    <property type="component" value="Unassembled WGS sequence"/>
</dbReference>
<gene>
    <name evidence="2" type="ORF">AnigIFM63604_004665</name>
</gene>